<evidence type="ECO:0000256" key="4">
    <source>
        <dbReference type="ARBA" id="ARBA00040104"/>
    </source>
</evidence>
<feature type="domain" description="Large ribosomal subunit protein uL11 C-terminal" evidence="6">
    <location>
        <begin position="74"/>
        <end position="119"/>
    </location>
</feature>
<dbReference type="InterPro" id="IPR020783">
    <property type="entry name" value="Ribosomal_uL11_C"/>
</dbReference>
<evidence type="ECO:0000259" key="6">
    <source>
        <dbReference type="Pfam" id="PF00298"/>
    </source>
</evidence>
<feature type="domain" description="Large ribosomal subunit protein uL11 N-terminal" evidence="7">
    <location>
        <begin position="11"/>
        <end position="69"/>
    </location>
</feature>
<dbReference type="HAMAP" id="MF_00736">
    <property type="entry name" value="Ribosomal_uL11"/>
    <property type="match status" value="1"/>
</dbReference>
<protein>
    <recommendedName>
        <fullName evidence="4">Large ribosomal subunit protein uL11m</fullName>
    </recommendedName>
</protein>
<dbReference type="SUPFAM" id="SSF46906">
    <property type="entry name" value="Ribosomal protein L11, C-terminal domain"/>
    <property type="match status" value="1"/>
</dbReference>
<dbReference type="SMART" id="SM00649">
    <property type="entry name" value="RL11"/>
    <property type="match status" value="1"/>
</dbReference>
<dbReference type="InterPro" id="IPR000911">
    <property type="entry name" value="Ribosomal_uL11"/>
</dbReference>
<organism evidence="8 9">
    <name type="scientific">Symbiochloris irregularis</name>
    <dbReference type="NCBI Taxonomy" id="706552"/>
    <lineage>
        <taxon>Eukaryota</taxon>
        <taxon>Viridiplantae</taxon>
        <taxon>Chlorophyta</taxon>
        <taxon>core chlorophytes</taxon>
        <taxon>Trebouxiophyceae</taxon>
        <taxon>Trebouxiales</taxon>
        <taxon>Trebouxiaceae</taxon>
        <taxon>Symbiochloris</taxon>
    </lineage>
</organism>
<keyword evidence="2 5" id="KW-0689">Ribosomal protein</keyword>
<keyword evidence="9" id="KW-1185">Reference proteome</keyword>
<evidence type="ECO:0000256" key="1">
    <source>
        <dbReference type="ARBA" id="ARBA00010537"/>
    </source>
</evidence>
<dbReference type="NCBIfam" id="TIGR01632">
    <property type="entry name" value="L11_bact"/>
    <property type="match status" value="1"/>
</dbReference>
<sequence length="128" mass="13548">MSKAKAVTANIKLMIKAGQAKPGPPIGPALGQAGLNIMNFCKDFNAKTSHIKDDVPIPVKLTAYSDKTFTYVTKTPPASYFITKAAGITKGSQKPGHSVAAEISAKVLYEIALVKQRESPHGQYACSA</sequence>
<dbReference type="InterPro" id="IPR036769">
    <property type="entry name" value="Ribosomal_uL11_C_sf"/>
</dbReference>
<dbReference type="AlphaFoldDB" id="A0AAW1PYP2"/>
<dbReference type="Proteomes" id="UP001465755">
    <property type="component" value="Unassembled WGS sequence"/>
</dbReference>
<comment type="similarity">
    <text evidence="1 5">Belongs to the universal ribosomal protein uL11 family.</text>
</comment>
<dbReference type="PANTHER" id="PTHR11661:SF1">
    <property type="entry name" value="LARGE RIBOSOMAL SUBUNIT PROTEIN UL11M"/>
    <property type="match status" value="1"/>
</dbReference>
<dbReference type="PANTHER" id="PTHR11661">
    <property type="entry name" value="60S RIBOSOMAL PROTEIN L12"/>
    <property type="match status" value="1"/>
</dbReference>
<dbReference type="InterPro" id="IPR020784">
    <property type="entry name" value="Ribosomal_uL11_N"/>
</dbReference>
<comment type="caution">
    <text evidence="8">The sequence shown here is derived from an EMBL/GenBank/DDBJ whole genome shotgun (WGS) entry which is preliminary data.</text>
</comment>
<name>A0AAW1PYP2_9CHLO</name>
<dbReference type="Pfam" id="PF03946">
    <property type="entry name" value="Ribosomal_L11_N"/>
    <property type="match status" value="1"/>
</dbReference>
<evidence type="ECO:0000259" key="7">
    <source>
        <dbReference type="Pfam" id="PF03946"/>
    </source>
</evidence>
<dbReference type="Pfam" id="PF00298">
    <property type="entry name" value="Ribosomal_L11"/>
    <property type="match status" value="1"/>
</dbReference>
<dbReference type="Gene3D" id="1.10.10.250">
    <property type="entry name" value="Ribosomal protein L11, C-terminal domain"/>
    <property type="match status" value="1"/>
</dbReference>
<evidence type="ECO:0000256" key="2">
    <source>
        <dbReference type="ARBA" id="ARBA00022980"/>
    </source>
</evidence>
<dbReference type="Gene3D" id="3.30.1550.10">
    <property type="entry name" value="Ribosomal protein L11/L12, N-terminal domain"/>
    <property type="match status" value="1"/>
</dbReference>
<dbReference type="CDD" id="cd00349">
    <property type="entry name" value="Ribosomal_L11"/>
    <property type="match status" value="1"/>
</dbReference>
<dbReference type="FunFam" id="3.30.1550.10:FF:000005">
    <property type="entry name" value="50S ribosomal protein L11"/>
    <property type="match status" value="1"/>
</dbReference>
<dbReference type="GO" id="GO:0005762">
    <property type="term" value="C:mitochondrial large ribosomal subunit"/>
    <property type="evidence" value="ECO:0007669"/>
    <property type="project" value="TreeGrafter"/>
</dbReference>
<gene>
    <name evidence="8" type="ORF">WJX73_002790</name>
</gene>
<dbReference type="GO" id="GO:0070180">
    <property type="term" value="F:large ribosomal subunit rRNA binding"/>
    <property type="evidence" value="ECO:0007669"/>
    <property type="project" value="TreeGrafter"/>
</dbReference>
<dbReference type="EMBL" id="JALJOQ010000002">
    <property type="protein sequence ID" value="KAK9813872.1"/>
    <property type="molecule type" value="Genomic_DNA"/>
</dbReference>
<dbReference type="InterPro" id="IPR006519">
    <property type="entry name" value="Ribosomal_uL11_bac-typ"/>
</dbReference>
<keyword evidence="3 5" id="KW-0687">Ribonucleoprotein</keyword>
<dbReference type="SUPFAM" id="SSF54747">
    <property type="entry name" value="Ribosomal L11/L12e N-terminal domain"/>
    <property type="match status" value="1"/>
</dbReference>
<reference evidence="8 9" key="1">
    <citation type="journal article" date="2024" name="Nat. Commun.">
        <title>Phylogenomics reveals the evolutionary origins of lichenization in chlorophyte algae.</title>
        <authorList>
            <person name="Puginier C."/>
            <person name="Libourel C."/>
            <person name="Otte J."/>
            <person name="Skaloud P."/>
            <person name="Haon M."/>
            <person name="Grisel S."/>
            <person name="Petersen M."/>
            <person name="Berrin J.G."/>
            <person name="Delaux P.M."/>
            <person name="Dal Grande F."/>
            <person name="Keller J."/>
        </authorList>
    </citation>
    <scope>NUCLEOTIDE SEQUENCE [LARGE SCALE GENOMIC DNA]</scope>
    <source>
        <strain evidence="8 9">SAG 2036</strain>
    </source>
</reference>
<accession>A0AAW1PYP2</accession>
<evidence type="ECO:0000256" key="5">
    <source>
        <dbReference type="RuleBase" id="RU003978"/>
    </source>
</evidence>
<evidence type="ECO:0000313" key="9">
    <source>
        <dbReference type="Proteomes" id="UP001465755"/>
    </source>
</evidence>
<proteinExistence type="inferred from homology"/>
<dbReference type="InterPro" id="IPR036796">
    <property type="entry name" value="Ribosomal_uL11_N_sf"/>
</dbReference>
<dbReference type="GO" id="GO:0003735">
    <property type="term" value="F:structural constituent of ribosome"/>
    <property type="evidence" value="ECO:0007669"/>
    <property type="project" value="InterPro"/>
</dbReference>
<dbReference type="GO" id="GO:0006412">
    <property type="term" value="P:translation"/>
    <property type="evidence" value="ECO:0007669"/>
    <property type="project" value="InterPro"/>
</dbReference>
<evidence type="ECO:0000313" key="8">
    <source>
        <dbReference type="EMBL" id="KAK9813872.1"/>
    </source>
</evidence>
<evidence type="ECO:0000256" key="3">
    <source>
        <dbReference type="ARBA" id="ARBA00023274"/>
    </source>
</evidence>